<name>A0A1I5EMB9_9ACTN</name>
<dbReference type="AlphaFoldDB" id="A0A1I5EMB9"/>
<dbReference type="SUPFAM" id="SSF51735">
    <property type="entry name" value="NAD(P)-binding Rossmann-fold domains"/>
    <property type="match status" value="1"/>
</dbReference>
<dbReference type="PANTHER" id="PTHR11092:SF0">
    <property type="entry name" value="EPIMERASE FAMILY PROTEIN SDR39U1"/>
    <property type="match status" value="1"/>
</dbReference>
<dbReference type="Pfam" id="PF08338">
    <property type="entry name" value="DUF1731"/>
    <property type="match status" value="1"/>
</dbReference>
<gene>
    <name evidence="2" type="ORF">SAMN05660359_01586</name>
</gene>
<dbReference type="InterPro" id="IPR013549">
    <property type="entry name" value="DUF1731"/>
</dbReference>
<dbReference type="RefSeq" id="WP_075012944.1">
    <property type="nucleotide sequence ID" value="NZ_FOWE01000003.1"/>
</dbReference>
<feature type="domain" description="DUF1731" evidence="1">
    <location>
        <begin position="94"/>
        <end position="143"/>
    </location>
</feature>
<sequence length="145" mass="15826">MLRTSVVFERGTPALDQLTGLVRWGLGGRIADGRQWISWIHVADWLRITRWCLGDDDVVAAPPPSGPLLATAPSPVRNAELMAALRRALHRPPTPAPLVRLGAVLLRTDPALALTGRRAVSRVLAEAGFGFRFPRLEDALADLLR</sequence>
<reference evidence="3" key="1">
    <citation type="submission" date="2016-10" db="EMBL/GenBank/DDBJ databases">
        <authorList>
            <person name="Varghese N."/>
            <person name="Submissions S."/>
        </authorList>
    </citation>
    <scope>NUCLEOTIDE SEQUENCE [LARGE SCALE GENOMIC DNA]</scope>
    <source>
        <strain evidence="3">DSM 43161</strain>
    </source>
</reference>
<dbReference type="Proteomes" id="UP000183642">
    <property type="component" value="Unassembled WGS sequence"/>
</dbReference>
<dbReference type="EMBL" id="FOWE01000003">
    <property type="protein sequence ID" value="SFO12655.1"/>
    <property type="molecule type" value="Genomic_DNA"/>
</dbReference>
<organism evidence="2 3">
    <name type="scientific">Geodermatophilus obscurus</name>
    <dbReference type="NCBI Taxonomy" id="1861"/>
    <lineage>
        <taxon>Bacteria</taxon>
        <taxon>Bacillati</taxon>
        <taxon>Actinomycetota</taxon>
        <taxon>Actinomycetes</taxon>
        <taxon>Geodermatophilales</taxon>
        <taxon>Geodermatophilaceae</taxon>
        <taxon>Geodermatophilus</taxon>
    </lineage>
</organism>
<proteinExistence type="predicted"/>
<evidence type="ECO:0000313" key="2">
    <source>
        <dbReference type="EMBL" id="SFO12655.1"/>
    </source>
</evidence>
<dbReference type="Gene3D" id="3.40.50.720">
    <property type="entry name" value="NAD(P)-binding Rossmann-like Domain"/>
    <property type="match status" value="1"/>
</dbReference>
<protein>
    <recommendedName>
        <fullName evidence="1">DUF1731 domain-containing protein</fullName>
    </recommendedName>
</protein>
<dbReference type="PANTHER" id="PTHR11092">
    <property type="entry name" value="SUGAR NUCLEOTIDE EPIMERASE RELATED"/>
    <property type="match status" value="1"/>
</dbReference>
<evidence type="ECO:0000313" key="3">
    <source>
        <dbReference type="Proteomes" id="UP000183642"/>
    </source>
</evidence>
<accession>A0A1I5EMB9</accession>
<keyword evidence="3" id="KW-1185">Reference proteome</keyword>
<evidence type="ECO:0000259" key="1">
    <source>
        <dbReference type="Pfam" id="PF08338"/>
    </source>
</evidence>
<dbReference type="InterPro" id="IPR036291">
    <property type="entry name" value="NAD(P)-bd_dom_sf"/>
</dbReference>